<dbReference type="GeneID" id="6074444"/>
<dbReference type="InParanoid" id="B0D4I6"/>
<name>B0D4I6_LACBS</name>
<accession>B0D4I6</accession>
<dbReference type="KEGG" id="lbc:LACBIDRAFT_325317"/>
<evidence type="ECO:0000313" key="1">
    <source>
        <dbReference type="EMBL" id="EDR10351.1"/>
    </source>
</evidence>
<evidence type="ECO:0000313" key="2">
    <source>
        <dbReference type="Proteomes" id="UP000001194"/>
    </source>
</evidence>
<dbReference type="OrthoDB" id="3261852at2759"/>
<gene>
    <name evidence="1" type="ORF">LACBIDRAFT_325317</name>
</gene>
<reference evidence="1 2" key="1">
    <citation type="journal article" date="2008" name="Nature">
        <title>The genome of Laccaria bicolor provides insights into mycorrhizal symbiosis.</title>
        <authorList>
            <person name="Martin F."/>
            <person name="Aerts A."/>
            <person name="Ahren D."/>
            <person name="Brun A."/>
            <person name="Danchin E.G.J."/>
            <person name="Duchaussoy F."/>
            <person name="Gibon J."/>
            <person name="Kohler A."/>
            <person name="Lindquist E."/>
            <person name="Pereda V."/>
            <person name="Salamov A."/>
            <person name="Shapiro H.J."/>
            <person name="Wuyts J."/>
            <person name="Blaudez D."/>
            <person name="Buee M."/>
            <person name="Brokstein P."/>
            <person name="Canbaeck B."/>
            <person name="Cohen D."/>
            <person name="Courty P.E."/>
            <person name="Coutinho P.M."/>
            <person name="Delaruelle C."/>
            <person name="Detter J.C."/>
            <person name="Deveau A."/>
            <person name="DiFazio S."/>
            <person name="Duplessis S."/>
            <person name="Fraissinet-Tachet L."/>
            <person name="Lucic E."/>
            <person name="Frey-Klett P."/>
            <person name="Fourrey C."/>
            <person name="Feussner I."/>
            <person name="Gay G."/>
            <person name="Grimwood J."/>
            <person name="Hoegger P.J."/>
            <person name="Jain P."/>
            <person name="Kilaru S."/>
            <person name="Labbe J."/>
            <person name="Lin Y.C."/>
            <person name="Legue V."/>
            <person name="Le Tacon F."/>
            <person name="Marmeisse R."/>
            <person name="Melayah D."/>
            <person name="Montanini B."/>
            <person name="Muratet M."/>
            <person name="Nehls U."/>
            <person name="Niculita-Hirzel H."/>
            <person name="Oudot-Le Secq M.P."/>
            <person name="Peter M."/>
            <person name="Quesneville H."/>
            <person name="Rajashekar B."/>
            <person name="Reich M."/>
            <person name="Rouhier N."/>
            <person name="Schmutz J."/>
            <person name="Yin T."/>
            <person name="Chalot M."/>
            <person name="Henrissat B."/>
            <person name="Kuees U."/>
            <person name="Lucas S."/>
            <person name="Van de Peer Y."/>
            <person name="Podila G.K."/>
            <person name="Polle A."/>
            <person name="Pukkila P.J."/>
            <person name="Richardson P.M."/>
            <person name="Rouze P."/>
            <person name="Sanders I.R."/>
            <person name="Stajich J.E."/>
            <person name="Tunlid A."/>
            <person name="Tuskan G."/>
            <person name="Grigoriev I.V."/>
        </authorList>
    </citation>
    <scope>NUCLEOTIDE SEQUENCE [LARGE SCALE GENOMIC DNA]</scope>
    <source>
        <strain evidence="2">S238N-H82 / ATCC MYA-4686</strain>
    </source>
</reference>
<protein>
    <submittedName>
        <fullName evidence="1">Predicted protein</fullName>
    </submittedName>
</protein>
<dbReference type="EMBL" id="DS547097">
    <property type="protein sequence ID" value="EDR10351.1"/>
    <property type="molecule type" value="Genomic_DNA"/>
</dbReference>
<sequence>MFPPPPPAPDSCKNQIILIPSLVAALVKLNIKTSVEDLMKAVHEEDEARCVKSNEEAERALISNTTLQSDWGVNGPGARADLLAEEHCCRLMDLSREAFPDGKVPKNF</sequence>
<dbReference type="Proteomes" id="UP000001194">
    <property type="component" value="Unassembled WGS sequence"/>
</dbReference>
<dbReference type="HOGENOM" id="CLU_2037491_0_0_1"/>
<dbReference type="AlphaFoldDB" id="B0D4I6"/>
<dbReference type="RefSeq" id="XP_001878801.1">
    <property type="nucleotide sequence ID" value="XM_001878766.1"/>
</dbReference>
<proteinExistence type="predicted"/>
<organism evidence="2">
    <name type="scientific">Laccaria bicolor (strain S238N-H82 / ATCC MYA-4686)</name>
    <name type="common">Bicoloured deceiver</name>
    <name type="synonym">Laccaria laccata var. bicolor</name>
    <dbReference type="NCBI Taxonomy" id="486041"/>
    <lineage>
        <taxon>Eukaryota</taxon>
        <taxon>Fungi</taxon>
        <taxon>Dikarya</taxon>
        <taxon>Basidiomycota</taxon>
        <taxon>Agaricomycotina</taxon>
        <taxon>Agaricomycetes</taxon>
        <taxon>Agaricomycetidae</taxon>
        <taxon>Agaricales</taxon>
        <taxon>Agaricineae</taxon>
        <taxon>Hydnangiaceae</taxon>
        <taxon>Laccaria</taxon>
    </lineage>
</organism>
<keyword evidence="2" id="KW-1185">Reference proteome</keyword>